<feature type="transmembrane region" description="Helical" evidence="2">
    <location>
        <begin position="225"/>
        <end position="242"/>
    </location>
</feature>
<keyword evidence="2" id="KW-0472">Membrane</keyword>
<keyword evidence="2" id="KW-1133">Transmembrane helix</keyword>
<evidence type="ECO:0000256" key="1">
    <source>
        <dbReference type="SAM" id="MobiDB-lite"/>
    </source>
</evidence>
<evidence type="ECO:0000313" key="4">
    <source>
        <dbReference type="Proteomes" id="UP000037035"/>
    </source>
</evidence>
<reference evidence="3 4" key="1">
    <citation type="submission" date="2015-08" db="EMBL/GenBank/DDBJ databases">
        <title>Next Generation Sequencing and Analysis of the Genome of Puccinia sorghi L Schw, the Causal Agent of Maize Common Rust.</title>
        <authorList>
            <person name="Rochi L."/>
            <person name="Burguener G."/>
            <person name="Darino M."/>
            <person name="Turjanski A."/>
            <person name="Kreff E."/>
            <person name="Dieguez M.J."/>
            <person name="Sacco F."/>
        </authorList>
    </citation>
    <scope>NUCLEOTIDE SEQUENCE [LARGE SCALE GENOMIC DNA]</scope>
    <source>
        <strain evidence="3 4">RO10H11247</strain>
    </source>
</reference>
<keyword evidence="4" id="KW-1185">Reference proteome</keyword>
<dbReference type="VEuPathDB" id="FungiDB:VP01_320g2"/>
<comment type="caution">
    <text evidence="3">The sequence shown here is derived from an EMBL/GenBank/DDBJ whole genome shotgun (WGS) entry which is preliminary data.</text>
</comment>
<evidence type="ECO:0000256" key="2">
    <source>
        <dbReference type="SAM" id="Phobius"/>
    </source>
</evidence>
<accession>A0A0L6UYC8</accession>
<keyword evidence="2" id="KW-0812">Transmembrane</keyword>
<feature type="transmembrane region" description="Helical" evidence="2">
    <location>
        <begin position="186"/>
        <end position="205"/>
    </location>
</feature>
<name>A0A0L6UYC8_9BASI</name>
<proteinExistence type="predicted"/>
<feature type="region of interest" description="Disordered" evidence="1">
    <location>
        <begin position="481"/>
        <end position="502"/>
    </location>
</feature>
<protein>
    <submittedName>
        <fullName evidence="3">Uncharacterized protein</fullName>
    </submittedName>
</protein>
<gene>
    <name evidence="3" type="ORF">VP01_320g2</name>
</gene>
<organism evidence="3 4">
    <name type="scientific">Puccinia sorghi</name>
    <dbReference type="NCBI Taxonomy" id="27349"/>
    <lineage>
        <taxon>Eukaryota</taxon>
        <taxon>Fungi</taxon>
        <taxon>Dikarya</taxon>
        <taxon>Basidiomycota</taxon>
        <taxon>Pucciniomycotina</taxon>
        <taxon>Pucciniomycetes</taxon>
        <taxon>Pucciniales</taxon>
        <taxon>Pucciniaceae</taxon>
        <taxon>Puccinia</taxon>
    </lineage>
</organism>
<dbReference type="Proteomes" id="UP000037035">
    <property type="component" value="Unassembled WGS sequence"/>
</dbReference>
<evidence type="ECO:0000313" key="3">
    <source>
        <dbReference type="EMBL" id="KNZ53538.1"/>
    </source>
</evidence>
<dbReference type="AlphaFoldDB" id="A0A0L6UYC8"/>
<dbReference type="EMBL" id="LAVV01008180">
    <property type="protein sequence ID" value="KNZ53538.1"/>
    <property type="molecule type" value="Genomic_DNA"/>
</dbReference>
<sequence>MTQPSSILKGLLDYLLHININTVALLKFSCHWINLHYPPSSTLSLTTLAYPVYYYTIPEQSCDFVVVIFSLLVKELQLKMKKKGERDFLEGQERTKEQIGARINRKQQRAGNVVTRVFNTPAPPIDWRSGSDSNTLPIQKQLYTAFGSISRGNSKKVQSRLEVRLPPEIGRFPLCLPCCSLLETHVFLGLLPFIFCFVFCFHLLLEKNKEKNKLKQRKSMKSYSLMSLVICTVVPICFGHLIPFNKFIFELYFTTAILCQVVTLLTSIERHTFLLLLQMEIEPPKVNKINYTSNPTLNSQQARLQATAIIGLTQIMVIVGDCNSSSEVTVTELGTGTKSGAAYLEHESRTGATTALFRLISGSHHDIFNVSLTSMLLGVVSCYDVVLVGFWLEVTIHGECLMVTGNATNPPPEVLLDRVVVFPLGPAKTGPSEYDRGYVGGGPKRRKQDNKVLGLLWQPAPFPVRPRLVLTAQQNCTSQLEPQLQPLLQSRPTQRSDTHTSKNYSNNYTSWLLLLKKRPIPSLAII</sequence>